<organism evidence="2 3">
    <name type="scientific">Brassica carinata</name>
    <name type="common">Ethiopian mustard</name>
    <name type="synonym">Abyssinian cabbage</name>
    <dbReference type="NCBI Taxonomy" id="52824"/>
    <lineage>
        <taxon>Eukaryota</taxon>
        <taxon>Viridiplantae</taxon>
        <taxon>Streptophyta</taxon>
        <taxon>Embryophyta</taxon>
        <taxon>Tracheophyta</taxon>
        <taxon>Spermatophyta</taxon>
        <taxon>Magnoliopsida</taxon>
        <taxon>eudicotyledons</taxon>
        <taxon>Gunneridae</taxon>
        <taxon>Pentapetalae</taxon>
        <taxon>rosids</taxon>
        <taxon>malvids</taxon>
        <taxon>Brassicales</taxon>
        <taxon>Brassicaceae</taxon>
        <taxon>Brassiceae</taxon>
        <taxon>Brassica</taxon>
    </lineage>
</organism>
<evidence type="ECO:0000313" key="2">
    <source>
        <dbReference type="EMBL" id="KAG2292558.1"/>
    </source>
</evidence>
<comment type="caution">
    <text evidence="2">The sequence shown here is derived from an EMBL/GenBank/DDBJ whole genome shotgun (WGS) entry which is preliminary data.</text>
</comment>
<name>A0A8X7RR75_BRACI</name>
<gene>
    <name evidence="2" type="ORF">Bca52824_039227</name>
</gene>
<accession>A0A8X7RR75</accession>
<dbReference type="EMBL" id="JAAMPC010000009">
    <property type="protein sequence ID" value="KAG2292558.1"/>
    <property type="molecule type" value="Genomic_DNA"/>
</dbReference>
<keyword evidence="1" id="KW-0472">Membrane</keyword>
<sequence>MSSSAGDAVSRRRWASSPALLVTFTLCFLFHVFLCLLPVRFLWIVGGVRSRRMLRRRQELRLFVGLLLAVFPTGLVLPPAMNREDSLAASALLWTSGSDPVVPLSGYRRSSQTVDLVQIFQPRMELRLQLSNSISPSLERLESHGPPCLAAPHLTGTRSQSTTSSYPNLFGDASISPAYKVMLSSTPWFILDGGMIPLRRRISGDHLVGADVRYVSPRVVLTMLYKLMSTLTWAWPSCGMEPIQQSVASGFWARFSEIPVGFTGISPRCILSYLFSWKKLPLDSADTVLFWSSSSSEEKSLSPHPLPMARGTSSDLWPSVCFSSCIVLSSCGATILIVFIDGVWTPTSLVTILQLSVIVVKASPTHSSIVSNSLSSSSEDLSCLAYLYVVVYAYCQKGWIIPFCPCIEEDQD</sequence>
<keyword evidence="3" id="KW-1185">Reference proteome</keyword>
<reference evidence="2 3" key="1">
    <citation type="submission" date="2020-02" db="EMBL/GenBank/DDBJ databases">
        <authorList>
            <person name="Ma Q."/>
            <person name="Huang Y."/>
            <person name="Song X."/>
            <person name="Pei D."/>
        </authorList>
    </citation>
    <scope>NUCLEOTIDE SEQUENCE [LARGE SCALE GENOMIC DNA]</scope>
    <source>
        <strain evidence="2">Sxm20200214</strain>
        <tissue evidence="2">Leaf</tissue>
    </source>
</reference>
<protein>
    <submittedName>
        <fullName evidence="2">Uncharacterized protein</fullName>
    </submittedName>
</protein>
<feature type="transmembrane region" description="Helical" evidence="1">
    <location>
        <begin position="20"/>
        <end position="39"/>
    </location>
</feature>
<evidence type="ECO:0000313" key="3">
    <source>
        <dbReference type="Proteomes" id="UP000886595"/>
    </source>
</evidence>
<keyword evidence="1" id="KW-0812">Transmembrane</keyword>
<dbReference type="Proteomes" id="UP000886595">
    <property type="component" value="Unassembled WGS sequence"/>
</dbReference>
<proteinExistence type="predicted"/>
<feature type="transmembrane region" description="Helical" evidence="1">
    <location>
        <begin position="60"/>
        <end position="81"/>
    </location>
</feature>
<keyword evidence="1" id="KW-1133">Transmembrane helix</keyword>
<evidence type="ECO:0000256" key="1">
    <source>
        <dbReference type="SAM" id="Phobius"/>
    </source>
</evidence>
<dbReference type="AlphaFoldDB" id="A0A8X7RR75"/>